<feature type="compositionally biased region" description="Polar residues" evidence="1">
    <location>
        <begin position="70"/>
        <end position="80"/>
    </location>
</feature>
<keyword evidence="4" id="KW-1185">Reference proteome</keyword>
<dbReference type="RefSeq" id="XP_056515148.1">
    <property type="nucleotide sequence ID" value="XM_056651881.1"/>
</dbReference>
<evidence type="ECO:0000313" key="3">
    <source>
        <dbReference type="EMBL" id="KAJ5111944.1"/>
    </source>
</evidence>
<dbReference type="EMBL" id="JAPMSZ010000002">
    <property type="protein sequence ID" value="KAJ5111669.1"/>
    <property type="molecule type" value="Genomic_DNA"/>
</dbReference>
<evidence type="ECO:0000313" key="2">
    <source>
        <dbReference type="EMBL" id="KAJ5111669.1"/>
    </source>
</evidence>
<dbReference type="GeneID" id="81391049"/>
<dbReference type="EMBL" id="JAPMSZ010000002">
    <property type="protein sequence ID" value="KAJ5111944.1"/>
    <property type="molecule type" value="Genomic_DNA"/>
</dbReference>
<reference evidence="2" key="1">
    <citation type="submission" date="2022-11" db="EMBL/GenBank/DDBJ databases">
        <authorList>
            <person name="Petersen C."/>
        </authorList>
    </citation>
    <scope>NUCLEOTIDE SEQUENCE</scope>
    <source>
        <strain evidence="2">IBT 34128</strain>
    </source>
</reference>
<feature type="compositionally biased region" description="Basic and acidic residues" evidence="1">
    <location>
        <begin position="16"/>
        <end position="25"/>
    </location>
</feature>
<evidence type="ECO:0000256" key="1">
    <source>
        <dbReference type="SAM" id="MobiDB-lite"/>
    </source>
</evidence>
<accession>A0A9W9G3W3</accession>
<dbReference type="Proteomes" id="UP001141434">
    <property type="component" value="Unassembled WGS sequence"/>
</dbReference>
<gene>
    <name evidence="2" type="ORF">NUU61_001299</name>
    <name evidence="3" type="ORF">NUU61_001574</name>
</gene>
<evidence type="ECO:0000313" key="4">
    <source>
        <dbReference type="Proteomes" id="UP001141434"/>
    </source>
</evidence>
<name>A0A9W9G3W3_9EURO</name>
<organism evidence="2 4">
    <name type="scientific">Penicillium alfredii</name>
    <dbReference type="NCBI Taxonomy" id="1506179"/>
    <lineage>
        <taxon>Eukaryota</taxon>
        <taxon>Fungi</taxon>
        <taxon>Dikarya</taxon>
        <taxon>Ascomycota</taxon>
        <taxon>Pezizomycotina</taxon>
        <taxon>Eurotiomycetes</taxon>
        <taxon>Eurotiomycetidae</taxon>
        <taxon>Eurotiales</taxon>
        <taxon>Aspergillaceae</taxon>
        <taxon>Penicillium</taxon>
    </lineage>
</organism>
<dbReference type="AlphaFoldDB" id="A0A9W9G3W3"/>
<protein>
    <submittedName>
        <fullName evidence="2">Uncharacterized protein</fullName>
    </submittedName>
</protein>
<proteinExistence type="predicted"/>
<comment type="caution">
    <text evidence="2">The sequence shown here is derived from an EMBL/GenBank/DDBJ whole genome shotgun (WGS) entry which is preliminary data.</text>
</comment>
<sequence length="113" mass="12228">MPPKSMKHMSTQPADEVVHQDDADHSAGIPPGSQARPPAKRTGISSTKPAVAAPRAPRGSKKKATPPPENDTSAATQSRPVPSRRELQTIGEKAFEAVLVFLQLLWVYWLNLP</sequence>
<reference evidence="2" key="2">
    <citation type="journal article" date="2023" name="IMA Fungus">
        <title>Comparative genomic study of the Penicillium genus elucidates a diverse pangenome and 15 lateral gene transfer events.</title>
        <authorList>
            <person name="Petersen C."/>
            <person name="Sorensen T."/>
            <person name="Nielsen M.R."/>
            <person name="Sondergaard T.E."/>
            <person name="Sorensen J.L."/>
            <person name="Fitzpatrick D.A."/>
            <person name="Frisvad J.C."/>
            <person name="Nielsen K.L."/>
        </authorList>
    </citation>
    <scope>NUCLEOTIDE SEQUENCE</scope>
    <source>
        <strain evidence="2">IBT 34128</strain>
    </source>
</reference>
<feature type="region of interest" description="Disordered" evidence="1">
    <location>
        <begin position="1"/>
        <end position="86"/>
    </location>
</feature>